<evidence type="ECO:0000259" key="2">
    <source>
        <dbReference type="PROSITE" id="PS51819"/>
    </source>
</evidence>
<organism evidence="3 4">
    <name type="scientific">Streptomyces finlayi</name>
    <dbReference type="NCBI Taxonomy" id="67296"/>
    <lineage>
        <taxon>Bacteria</taxon>
        <taxon>Bacillati</taxon>
        <taxon>Actinomycetota</taxon>
        <taxon>Actinomycetes</taxon>
        <taxon>Kitasatosporales</taxon>
        <taxon>Streptomycetaceae</taxon>
        <taxon>Streptomyces</taxon>
    </lineage>
</organism>
<protein>
    <submittedName>
        <fullName evidence="3">Lactoylglutathione lyase</fullName>
    </submittedName>
</protein>
<dbReference type="PROSITE" id="PS51819">
    <property type="entry name" value="VOC"/>
    <property type="match status" value="1"/>
</dbReference>
<dbReference type="EMBL" id="BMVC01000011">
    <property type="protein sequence ID" value="GHD04764.1"/>
    <property type="molecule type" value="Genomic_DNA"/>
</dbReference>
<keyword evidence="3" id="KW-0456">Lyase</keyword>
<gene>
    <name evidence="3" type="ORF">GCM10010334_54300</name>
</gene>
<dbReference type="GO" id="GO:0016829">
    <property type="term" value="F:lyase activity"/>
    <property type="evidence" value="ECO:0007669"/>
    <property type="project" value="UniProtKB-KW"/>
</dbReference>
<comment type="caution">
    <text evidence="3">The sequence shown here is derived from an EMBL/GenBank/DDBJ whole genome shotgun (WGS) entry which is preliminary data.</text>
</comment>
<dbReference type="AlphaFoldDB" id="A0A918X278"/>
<dbReference type="CDD" id="cd06587">
    <property type="entry name" value="VOC"/>
    <property type="match status" value="1"/>
</dbReference>
<dbReference type="SUPFAM" id="SSF54593">
    <property type="entry name" value="Glyoxalase/Bleomycin resistance protein/Dihydroxybiphenyl dioxygenase"/>
    <property type="match status" value="1"/>
</dbReference>
<dbReference type="PANTHER" id="PTHR35908:SF1">
    <property type="entry name" value="CONSERVED PROTEIN"/>
    <property type="match status" value="1"/>
</dbReference>
<evidence type="ECO:0000313" key="4">
    <source>
        <dbReference type="Proteomes" id="UP000638353"/>
    </source>
</evidence>
<evidence type="ECO:0000313" key="3">
    <source>
        <dbReference type="EMBL" id="GHD04764.1"/>
    </source>
</evidence>
<feature type="domain" description="VOC" evidence="2">
    <location>
        <begin position="4"/>
        <end position="128"/>
    </location>
</feature>
<dbReference type="RefSeq" id="WP_189825619.1">
    <property type="nucleotide sequence ID" value="NZ_BMVC01000011.1"/>
</dbReference>
<feature type="region of interest" description="Disordered" evidence="1">
    <location>
        <begin position="39"/>
        <end position="59"/>
    </location>
</feature>
<reference evidence="3" key="1">
    <citation type="journal article" date="2014" name="Int. J. Syst. Evol. Microbiol.">
        <title>Complete genome sequence of Corynebacterium casei LMG S-19264T (=DSM 44701T), isolated from a smear-ripened cheese.</title>
        <authorList>
            <consortium name="US DOE Joint Genome Institute (JGI-PGF)"/>
            <person name="Walter F."/>
            <person name="Albersmeier A."/>
            <person name="Kalinowski J."/>
            <person name="Ruckert C."/>
        </authorList>
    </citation>
    <scope>NUCLEOTIDE SEQUENCE</scope>
    <source>
        <strain evidence="3">JCM 4637</strain>
    </source>
</reference>
<dbReference type="Pfam" id="PF18029">
    <property type="entry name" value="Glyoxalase_6"/>
    <property type="match status" value="1"/>
</dbReference>
<proteinExistence type="predicted"/>
<dbReference type="Gene3D" id="3.10.180.10">
    <property type="entry name" value="2,3-Dihydroxybiphenyl 1,2-Dioxygenase, domain 1"/>
    <property type="match status" value="1"/>
</dbReference>
<dbReference type="InterPro" id="IPR037523">
    <property type="entry name" value="VOC_core"/>
</dbReference>
<reference evidence="3" key="2">
    <citation type="submission" date="2020-09" db="EMBL/GenBank/DDBJ databases">
        <authorList>
            <person name="Sun Q."/>
            <person name="Ohkuma M."/>
        </authorList>
    </citation>
    <scope>NUCLEOTIDE SEQUENCE</scope>
    <source>
        <strain evidence="3">JCM 4637</strain>
    </source>
</reference>
<evidence type="ECO:0000256" key="1">
    <source>
        <dbReference type="SAM" id="MobiDB-lite"/>
    </source>
</evidence>
<dbReference type="InterPro" id="IPR029068">
    <property type="entry name" value="Glyas_Bleomycin-R_OHBP_Dase"/>
</dbReference>
<sequence>MTSKFTEIAIDCADPVGLARFWCAVLGYEVRAEEGDGEYVSIGSPAVPEGRKRPGPVPPTLAFARVPEGKTGKNRLHIDVNPTDCDQEAEVARLLTLGARPADVGQTGEESWVILADPEGNEFCVLSTRCP</sequence>
<accession>A0A918X278</accession>
<dbReference type="Proteomes" id="UP000638353">
    <property type="component" value="Unassembled WGS sequence"/>
</dbReference>
<dbReference type="InterPro" id="IPR041581">
    <property type="entry name" value="Glyoxalase_6"/>
</dbReference>
<dbReference type="PANTHER" id="PTHR35908">
    <property type="entry name" value="HYPOTHETICAL FUSION PROTEIN"/>
    <property type="match status" value="1"/>
</dbReference>
<name>A0A918X278_9ACTN</name>